<dbReference type="Pfam" id="PF04552">
    <property type="entry name" value="Sigma54_DBD"/>
    <property type="match status" value="1"/>
</dbReference>
<evidence type="ECO:0000256" key="2">
    <source>
        <dbReference type="ARBA" id="ARBA00022478"/>
    </source>
</evidence>
<comment type="similarity">
    <text evidence="1">Belongs to the sigma-54 factor family.</text>
</comment>
<dbReference type="PROSITE" id="PS00718">
    <property type="entry name" value="SIGMA54_2"/>
    <property type="match status" value="1"/>
</dbReference>
<dbReference type="InterPro" id="IPR000394">
    <property type="entry name" value="RNA_pol_sigma_54"/>
</dbReference>
<feature type="compositionally biased region" description="Acidic residues" evidence="9">
    <location>
        <begin position="57"/>
        <end position="85"/>
    </location>
</feature>
<accession>A0A9D1V0Y6</accession>
<dbReference type="Proteomes" id="UP000824202">
    <property type="component" value="Unassembled WGS sequence"/>
</dbReference>
<evidence type="ECO:0000256" key="1">
    <source>
        <dbReference type="ARBA" id="ARBA00008798"/>
    </source>
</evidence>
<protein>
    <submittedName>
        <fullName evidence="12">RNA polymerase factor sigma-54</fullName>
    </submittedName>
</protein>
<evidence type="ECO:0000256" key="7">
    <source>
        <dbReference type="ARBA" id="ARBA00023125"/>
    </source>
</evidence>
<dbReference type="GO" id="GO:0001216">
    <property type="term" value="F:DNA-binding transcription activator activity"/>
    <property type="evidence" value="ECO:0007669"/>
    <property type="project" value="InterPro"/>
</dbReference>
<dbReference type="GO" id="GO:0000428">
    <property type="term" value="C:DNA-directed RNA polymerase complex"/>
    <property type="evidence" value="ECO:0007669"/>
    <property type="project" value="UniProtKB-KW"/>
</dbReference>
<dbReference type="NCBIfam" id="TIGR02395">
    <property type="entry name" value="rpoN_sigma"/>
    <property type="match status" value="1"/>
</dbReference>
<dbReference type="PANTHER" id="PTHR32248:SF4">
    <property type="entry name" value="RNA POLYMERASE SIGMA-54 FACTOR"/>
    <property type="match status" value="1"/>
</dbReference>
<keyword evidence="7" id="KW-0238">DNA-binding</keyword>
<organism evidence="12 13">
    <name type="scientific">Candidatus Odoribacter faecigallinarum</name>
    <dbReference type="NCBI Taxonomy" id="2838706"/>
    <lineage>
        <taxon>Bacteria</taxon>
        <taxon>Pseudomonadati</taxon>
        <taxon>Bacteroidota</taxon>
        <taxon>Bacteroidia</taxon>
        <taxon>Bacteroidales</taxon>
        <taxon>Odoribacteraceae</taxon>
        <taxon>Odoribacter</taxon>
    </lineage>
</organism>
<comment type="caution">
    <text evidence="12">The sequence shown here is derived from an EMBL/GenBank/DDBJ whole genome shotgun (WGS) entry which is preliminary data.</text>
</comment>
<keyword evidence="2" id="KW-0240">DNA-directed RNA polymerase</keyword>
<keyword evidence="4" id="KW-0548">Nucleotidyltransferase</keyword>
<dbReference type="PANTHER" id="PTHR32248">
    <property type="entry name" value="RNA POLYMERASE SIGMA-54 FACTOR"/>
    <property type="match status" value="1"/>
</dbReference>
<sequence>MLKQNLQQKLGLKINPLQIQLIKLLELPTYQLEQRIKEELEQNPLLEEVEGRPDSGEERDEMASEDGMQEDGNDDWDAEEDYSSDDDFSLEDYMGDDDDIPDYRLSVSNASRDDDRHDFVMSQASSFHENLLAQLGMRPLSDFDHKVAEYIIGNIDDDGYLRRDVESIVDDLAFGAGVEVSEEKVSGLLKMIQEFEPAGVGARDLKECLLLQIMHRLDENPDNEVLKNARLILEDCFEEFSRKHYEKIARKLRLGEKELKQAIDEILRLNPKPGGATADCSYGAEAEKIIPDFILDLVDGELQLSLNSGDVPELRINKSYLNMLEQYQKGESAKNKRDVITFVKDKLNSAKSFIDAVQQRNNTLMLTMTAIVQFQKEFFLTGDKNLLKPMILKDISDITGLDVSTISRVSNSKYVQTWFGIYALKDFFSGSMQTTSGEEVSTGELKNALKALIDEEDKKKPLTDDELVALMEKKGYQIARRTVAKYRQMLDIPVARLRREI</sequence>
<dbReference type="PROSITE" id="PS50044">
    <property type="entry name" value="SIGMA54_3"/>
    <property type="match status" value="1"/>
</dbReference>
<keyword evidence="6" id="KW-0731">Sigma factor</keyword>
<keyword evidence="5" id="KW-0805">Transcription regulation</keyword>
<dbReference type="Pfam" id="PF04963">
    <property type="entry name" value="Sigma54_CBD"/>
    <property type="match status" value="1"/>
</dbReference>
<evidence type="ECO:0000259" key="10">
    <source>
        <dbReference type="Pfam" id="PF04552"/>
    </source>
</evidence>
<feature type="region of interest" description="Disordered" evidence="9">
    <location>
        <begin position="41"/>
        <end position="85"/>
    </location>
</feature>
<dbReference type="GO" id="GO:0016779">
    <property type="term" value="F:nucleotidyltransferase activity"/>
    <property type="evidence" value="ECO:0007669"/>
    <property type="project" value="UniProtKB-KW"/>
</dbReference>
<keyword evidence="3" id="KW-0808">Transferase</keyword>
<evidence type="ECO:0000259" key="11">
    <source>
        <dbReference type="Pfam" id="PF04963"/>
    </source>
</evidence>
<dbReference type="PRINTS" id="PR00045">
    <property type="entry name" value="SIGMA54FCT"/>
</dbReference>
<dbReference type="PIRSF" id="PIRSF000774">
    <property type="entry name" value="RpoN"/>
    <property type="match status" value="1"/>
</dbReference>
<evidence type="ECO:0000256" key="8">
    <source>
        <dbReference type="ARBA" id="ARBA00023163"/>
    </source>
</evidence>
<dbReference type="EMBL" id="DXFT01000154">
    <property type="protein sequence ID" value="HIX04009.1"/>
    <property type="molecule type" value="Genomic_DNA"/>
</dbReference>
<keyword evidence="8" id="KW-0804">Transcription</keyword>
<dbReference type="AlphaFoldDB" id="A0A9D1V0Y6"/>
<dbReference type="InterPro" id="IPR038709">
    <property type="entry name" value="RpoN_core-bd_sf"/>
</dbReference>
<feature type="domain" description="RNA polymerase sigma factor 54 DNA-binding" evidence="10">
    <location>
        <begin position="342"/>
        <end position="499"/>
    </location>
</feature>
<dbReference type="InterPro" id="IPR007634">
    <property type="entry name" value="RNA_pol_sigma_54_DNA-bd"/>
</dbReference>
<evidence type="ECO:0000256" key="4">
    <source>
        <dbReference type="ARBA" id="ARBA00022695"/>
    </source>
</evidence>
<dbReference type="GO" id="GO:0003677">
    <property type="term" value="F:DNA binding"/>
    <property type="evidence" value="ECO:0007669"/>
    <property type="project" value="UniProtKB-KW"/>
</dbReference>
<dbReference type="GO" id="GO:0016987">
    <property type="term" value="F:sigma factor activity"/>
    <property type="evidence" value="ECO:0007669"/>
    <property type="project" value="UniProtKB-KW"/>
</dbReference>
<dbReference type="InterPro" id="IPR007046">
    <property type="entry name" value="RNA_pol_sigma_54_core-bd"/>
</dbReference>
<feature type="domain" description="RNA polymerase sigma factor 54 core-binding" evidence="11">
    <location>
        <begin position="121"/>
        <end position="320"/>
    </location>
</feature>
<evidence type="ECO:0000256" key="9">
    <source>
        <dbReference type="SAM" id="MobiDB-lite"/>
    </source>
</evidence>
<name>A0A9D1V0Y6_9BACT</name>
<evidence type="ECO:0000256" key="3">
    <source>
        <dbReference type="ARBA" id="ARBA00022679"/>
    </source>
</evidence>
<evidence type="ECO:0000256" key="5">
    <source>
        <dbReference type="ARBA" id="ARBA00023015"/>
    </source>
</evidence>
<gene>
    <name evidence="12" type="primary">rpoN</name>
    <name evidence="12" type="ORF">H9863_07850</name>
</gene>
<evidence type="ECO:0000256" key="6">
    <source>
        <dbReference type="ARBA" id="ARBA00023082"/>
    </source>
</evidence>
<reference evidence="12" key="2">
    <citation type="submission" date="2021-04" db="EMBL/GenBank/DDBJ databases">
        <authorList>
            <person name="Gilroy R."/>
        </authorList>
    </citation>
    <scope>NUCLEOTIDE SEQUENCE</scope>
    <source>
        <strain evidence="12">23274</strain>
    </source>
</reference>
<proteinExistence type="inferred from homology"/>
<reference evidence="12" key="1">
    <citation type="journal article" date="2021" name="PeerJ">
        <title>Extensive microbial diversity within the chicken gut microbiome revealed by metagenomics and culture.</title>
        <authorList>
            <person name="Gilroy R."/>
            <person name="Ravi A."/>
            <person name="Getino M."/>
            <person name="Pursley I."/>
            <person name="Horton D.L."/>
            <person name="Alikhan N.F."/>
            <person name="Baker D."/>
            <person name="Gharbi K."/>
            <person name="Hall N."/>
            <person name="Watson M."/>
            <person name="Adriaenssens E.M."/>
            <person name="Foster-Nyarko E."/>
            <person name="Jarju S."/>
            <person name="Secka A."/>
            <person name="Antonio M."/>
            <person name="Oren A."/>
            <person name="Chaudhuri R.R."/>
            <person name="La Ragione R."/>
            <person name="Hildebrand F."/>
            <person name="Pallen M.J."/>
        </authorList>
    </citation>
    <scope>NUCLEOTIDE SEQUENCE</scope>
    <source>
        <strain evidence="12">23274</strain>
    </source>
</reference>
<dbReference type="Gene3D" id="1.10.10.1330">
    <property type="entry name" value="RNA polymerase sigma-54 factor, core-binding domain"/>
    <property type="match status" value="1"/>
</dbReference>
<evidence type="ECO:0000313" key="13">
    <source>
        <dbReference type="Proteomes" id="UP000824202"/>
    </source>
</evidence>
<dbReference type="GO" id="GO:0006352">
    <property type="term" value="P:DNA-templated transcription initiation"/>
    <property type="evidence" value="ECO:0007669"/>
    <property type="project" value="InterPro"/>
</dbReference>
<dbReference type="Pfam" id="PF00309">
    <property type="entry name" value="Sigma54_AID"/>
    <property type="match status" value="1"/>
</dbReference>
<dbReference type="Gene3D" id="1.10.10.60">
    <property type="entry name" value="Homeodomain-like"/>
    <property type="match status" value="1"/>
</dbReference>
<evidence type="ECO:0000313" key="12">
    <source>
        <dbReference type="EMBL" id="HIX04009.1"/>
    </source>
</evidence>